<dbReference type="Gene3D" id="1.20.5.170">
    <property type="match status" value="1"/>
</dbReference>
<evidence type="ECO:0000313" key="8">
    <source>
        <dbReference type="EMBL" id="QPG74998.1"/>
    </source>
</evidence>
<dbReference type="InterPro" id="IPR004827">
    <property type="entry name" value="bZIP"/>
</dbReference>
<evidence type="ECO:0000256" key="5">
    <source>
        <dbReference type="ARBA" id="ARBA00023242"/>
    </source>
</evidence>
<reference evidence="8" key="1">
    <citation type="submission" date="2020-10" db="EMBL/GenBank/DDBJ databases">
        <authorList>
            <person name="Roach M.J.R."/>
        </authorList>
    </citation>
    <scope>NUCLEOTIDE SEQUENCE</scope>
    <source>
        <strain evidence="8">CBS 1945</strain>
    </source>
</reference>
<dbReference type="PROSITE" id="PS00036">
    <property type="entry name" value="BZIP_BASIC"/>
    <property type="match status" value="1"/>
</dbReference>
<organism evidence="8 9">
    <name type="scientific">Eeniella nana</name>
    <name type="common">Yeast</name>
    <name type="synonym">Brettanomyces nanus</name>
    <dbReference type="NCBI Taxonomy" id="13502"/>
    <lineage>
        <taxon>Eukaryota</taxon>
        <taxon>Fungi</taxon>
        <taxon>Dikarya</taxon>
        <taxon>Ascomycota</taxon>
        <taxon>Saccharomycotina</taxon>
        <taxon>Pichiomycetes</taxon>
        <taxon>Pichiales</taxon>
        <taxon>Pichiaceae</taxon>
        <taxon>Brettanomyces</taxon>
    </lineage>
</organism>
<accession>A0A875S220</accession>
<keyword evidence="5" id="KW-0539">Nucleus</keyword>
<feature type="region of interest" description="Disordered" evidence="6">
    <location>
        <begin position="1"/>
        <end position="103"/>
    </location>
</feature>
<evidence type="ECO:0000313" key="9">
    <source>
        <dbReference type="Proteomes" id="UP000662931"/>
    </source>
</evidence>
<feature type="domain" description="BZIP" evidence="7">
    <location>
        <begin position="98"/>
        <end position="112"/>
    </location>
</feature>
<dbReference type="CDD" id="cd14705">
    <property type="entry name" value="bZIP_Zip1"/>
    <property type="match status" value="1"/>
</dbReference>
<dbReference type="SUPFAM" id="SSF57959">
    <property type="entry name" value="Leucine zipper domain"/>
    <property type="match status" value="1"/>
</dbReference>
<name>A0A875S220_EENNA</name>
<keyword evidence="9" id="KW-1185">Reference proteome</keyword>
<keyword evidence="3" id="KW-0238">DNA-binding</keyword>
<dbReference type="GO" id="GO:0001228">
    <property type="term" value="F:DNA-binding transcription activator activity, RNA polymerase II-specific"/>
    <property type="evidence" value="ECO:0007669"/>
    <property type="project" value="TreeGrafter"/>
</dbReference>
<dbReference type="PANTHER" id="PTHR13044:SF14">
    <property type="entry name" value="CRYPTOCEPHAL, ISOFORM A"/>
    <property type="match status" value="1"/>
</dbReference>
<dbReference type="RefSeq" id="XP_038778563.1">
    <property type="nucleotide sequence ID" value="XM_038922635.1"/>
</dbReference>
<evidence type="ECO:0000256" key="6">
    <source>
        <dbReference type="SAM" id="MobiDB-lite"/>
    </source>
</evidence>
<feature type="compositionally biased region" description="Basic and acidic residues" evidence="6">
    <location>
        <begin position="1"/>
        <end position="16"/>
    </location>
</feature>
<dbReference type="InterPro" id="IPR046347">
    <property type="entry name" value="bZIP_sf"/>
</dbReference>
<gene>
    <name evidence="8" type="ORF">FOA43_002338</name>
</gene>
<keyword evidence="4" id="KW-0804">Transcription</keyword>
<dbReference type="GO" id="GO:0000977">
    <property type="term" value="F:RNA polymerase II transcription regulatory region sequence-specific DNA binding"/>
    <property type="evidence" value="ECO:0007669"/>
    <property type="project" value="TreeGrafter"/>
</dbReference>
<dbReference type="GeneID" id="62195739"/>
<evidence type="ECO:0000259" key="7">
    <source>
        <dbReference type="PROSITE" id="PS00036"/>
    </source>
</evidence>
<evidence type="ECO:0000256" key="3">
    <source>
        <dbReference type="ARBA" id="ARBA00023125"/>
    </source>
</evidence>
<evidence type="ECO:0000256" key="2">
    <source>
        <dbReference type="ARBA" id="ARBA00023015"/>
    </source>
</evidence>
<keyword evidence="2" id="KW-0805">Transcription regulation</keyword>
<evidence type="ECO:0000256" key="1">
    <source>
        <dbReference type="ARBA" id="ARBA00004123"/>
    </source>
</evidence>
<dbReference type="GO" id="GO:0005634">
    <property type="term" value="C:nucleus"/>
    <property type="evidence" value="ECO:0007669"/>
    <property type="project" value="UniProtKB-SubCell"/>
</dbReference>
<dbReference type="KEGG" id="bnn:FOA43_002338"/>
<comment type="subcellular location">
    <subcellularLocation>
        <location evidence="1">Nucleus</location>
    </subcellularLocation>
</comment>
<dbReference type="Proteomes" id="UP000662931">
    <property type="component" value="Chromosome 2"/>
</dbReference>
<proteinExistence type="predicted"/>
<evidence type="ECO:0000256" key="4">
    <source>
        <dbReference type="ARBA" id="ARBA00023163"/>
    </source>
</evidence>
<dbReference type="AlphaFoldDB" id="A0A875S220"/>
<sequence length="205" mass="23221">MTTRSRSEHSENGIDKDNEDSDERISLADSDFGGSVATSVSSGSSNNEKDDLEMFSGNNFVSLDPQREAEEGIEEDNIIDTSIDGRTHRRAAKSDLERRKRNTEASARFRIKRRLKEHEMSERLSKMWSHISEMKIKVKTLEMENQCLKRMLLGDTGMAVPRDGVERSTRTGKALDKLSLSSLSNYELLNLIKQKTSESFKITSI</sequence>
<dbReference type="PANTHER" id="PTHR13044">
    <property type="entry name" value="ACTIVATING TRANSCRIPTION FACTOR ATF 4/5"/>
    <property type="match status" value="1"/>
</dbReference>
<dbReference type="EMBL" id="CP064813">
    <property type="protein sequence ID" value="QPG74998.1"/>
    <property type="molecule type" value="Genomic_DNA"/>
</dbReference>
<dbReference type="Pfam" id="PF07716">
    <property type="entry name" value="bZIP_2"/>
    <property type="match status" value="1"/>
</dbReference>
<protein>
    <recommendedName>
        <fullName evidence="7">BZIP domain-containing protein</fullName>
    </recommendedName>
</protein>
<dbReference type="GO" id="GO:0089713">
    <property type="term" value="C:Cbf1-Met4-Met28 complex"/>
    <property type="evidence" value="ECO:0007669"/>
    <property type="project" value="TreeGrafter"/>
</dbReference>
<dbReference type="OrthoDB" id="1939598at2759"/>
<feature type="compositionally biased region" description="Low complexity" evidence="6">
    <location>
        <begin position="33"/>
        <end position="45"/>
    </location>
</feature>